<evidence type="ECO:0000313" key="2">
    <source>
        <dbReference type="Proteomes" id="UP001156669"/>
    </source>
</evidence>
<reference evidence="2" key="1">
    <citation type="journal article" date="2019" name="Int. J. Syst. Evol. Microbiol.">
        <title>The Global Catalogue of Microorganisms (GCM) 10K type strain sequencing project: providing services to taxonomists for standard genome sequencing and annotation.</title>
        <authorList>
            <consortium name="The Broad Institute Genomics Platform"/>
            <consortium name="The Broad Institute Genome Sequencing Center for Infectious Disease"/>
            <person name="Wu L."/>
            <person name="Ma J."/>
        </authorList>
    </citation>
    <scope>NUCLEOTIDE SEQUENCE [LARGE SCALE GENOMIC DNA]</scope>
    <source>
        <strain evidence="2">NBRC 110633</strain>
    </source>
</reference>
<name>A0ABQ5Y7C6_9VIBR</name>
<dbReference type="EMBL" id="BSOE01000054">
    <property type="protein sequence ID" value="GLR05514.1"/>
    <property type="molecule type" value="Genomic_DNA"/>
</dbReference>
<protein>
    <submittedName>
        <fullName evidence="1">Uncharacterized protein</fullName>
    </submittedName>
</protein>
<comment type="caution">
    <text evidence="1">The sequence shown here is derived from an EMBL/GenBank/DDBJ whole genome shotgun (WGS) entry which is preliminary data.</text>
</comment>
<keyword evidence="2" id="KW-1185">Reference proteome</keyword>
<accession>A0ABQ5Y7C6</accession>
<gene>
    <name evidence="1" type="ORF">GCM10007906_31020</name>
</gene>
<organism evidence="1 2">
    <name type="scientific">Vibrio hyugaensis</name>
    <dbReference type="NCBI Taxonomy" id="1534743"/>
    <lineage>
        <taxon>Bacteria</taxon>
        <taxon>Pseudomonadati</taxon>
        <taxon>Pseudomonadota</taxon>
        <taxon>Gammaproteobacteria</taxon>
        <taxon>Vibrionales</taxon>
        <taxon>Vibrionaceae</taxon>
        <taxon>Vibrio</taxon>
    </lineage>
</organism>
<dbReference type="Proteomes" id="UP001156669">
    <property type="component" value="Unassembled WGS sequence"/>
</dbReference>
<evidence type="ECO:0000313" key="1">
    <source>
        <dbReference type="EMBL" id="GLR05514.1"/>
    </source>
</evidence>
<proteinExistence type="predicted"/>
<sequence length="111" mass="12214">MINMIVKSFWIDAELTADLAYRVTGKQQAHQVLLELKFFIGTRPFIDKGTLTHFAAVTLAIATVPESVVEVFVSVDGKSKVVAIIVTTSRQPVTVNVSQAMKLVHYIAIVK</sequence>